<evidence type="ECO:0000256" key="3">
    <source>
        <dbReference type="ARBA" id="ARBA00022968"/>
    </source>
</evidence>
<dbReference type="Proteomes" id="UP001500051">
    <property type="component" value="Unassembled WGS sequence"/>
</dbReference>
<organism evidence="7 8">
    <name type="scientific">Microlunatus aurantiacus</name>
    <dbReference type="NCBI Taxonomy" id="446786"/>
    <lineage>
        <taxon>Bacteria</taxon>
        <taxon>Bacillati</taxon>
        <taxon>Actinomycetota</taxon>
        <taxon>Actinomycetes</taxon>
        <taxon>Propionibacteriales</taxon>
        <taxon>Propionibacteriaceae</taxon>
        <taxon>Microlunatus</taxon>
    </lineage>
</organism>
<feature type="domain" description="Thioredoxin" evidence="6">
    <location>
        <begin position="67"/>
        <end position="211"/>
    </location>
</feature>
<evidence type="ECO:0000256" key="5">
    <source>
        <dbReference type="ARBA" id="ARBA00023284"/>
    </source>
</evidence>
<evidence type="ECO:0000256" key="4">
    <source>
        <dbReference type="ARBA" id="ARBA00023157"/>
    </source>
</evidence>
<dbReference type="CDD" id="cd02966">
    <property type="entry name" value="TlpA_like_family"/>
    <property type="match status" value="1"/>
</dbReference>
<comment type="caution">
    <text evidence="7">The sequence shown here is derived from an EMBL/GenBank/DDBJ whole genome shotgun (WGS) entry which is preliminary data.</text>
</comment>
<keyword evidence="8" id="KW-1185">Reference proteome</keyword>
<reference evidence="8" key="1">
    <citation type="journal article" date="2019" name="Int. J. Syst. Evol. Microbiol.">
        <title>The Global Catalogue of Microorganisms (GCM) 10K type strain sequencing project: providing services to taxonomists for standard genome sequencing and annotation.</title>
        <authorList>
            <consortium name="The Broad Institute Genomics Platform"/>
            <consortium name="The Broad Institute Genome Sequencing Center for Infectious Disease"/>
            <person name="Wu L."/>
            <person name="Ma J."/>
        </authorList>
    </citation>
    <scope>NUCLEOTIDE SEQUENCE [LARGE SCALE GENOMIC DNA]</scope>
    <source>
        <strain evidence="8">JCM 16548</strain>
    </source>
</reference>
<evidence type="ECO:0000256" key="1">
    <source>
        <dbReference type="ARBA" id="ARBA00004196"/>
    </source>
</evidence>
<proteinExistence type="predicted"/>
<sequence>MPEPTVRRAGGRGDATRPRWTSVLAPLIMLAVVLLAGCSATGADEPTRAANQAGYVGAESSVTIIPPDERKPAPDIAGAVLGQEGKEISTASLKGKVVVLNVWGSWCGPCRAEAPELQKASEQTAKTAQFVGLNTRDFDQGPPVAFNRANKITYPSIWDPSGSVLVSLSGTLPPKAIPSTLIIDEQGRVAARVVGTVTETTLVDMITDVAAGT</sequence>
<dbReference type="PANTHER" id="PTHR42852:SF6">
    <property type="entry name" value="THIOL:DISULFIDE INTERCHANGE PROTEIN DSBE"/>
    <property type="match status" value="1"/>
</dbReference>
<dbReference type="InterPro" id="IPR050553">
    <property type="entry name" value="Thioredoxin_ResA/DsbE_sf"/>
</dbReference>
<dbReference type="EMBL" id="BAAAYX010000026">
    <property type="protein sequence ID" value="GAA3718004.1"/>
    <property type="molecule type" value="Genomic_DNA"/>
</dbReference>
<dbReference type="Gene3D" id="3.40.30.10">
    <property type="entry name" value="Glutaredoxin"/>
    <property type="match status" value="1"/>
</dbReference>
<dbReference type="Pfam" id="PF08534">
    <property type="entry name" value="Redoxin"/>
    <property type="match status" value="1"/>
</dbReference>
<evidence type="ECO:0000313" key="8">
    <source>
        <dbReference type="Proteomes" id="UP001500051"/>
    </source>
</evidence>
<keyword evidence="3" id="KW-0735">Signal-anchor</keyword>
<dbReference type="PANTHER" id="PTHR42852">
    <property type="entry name" value="THIOL:DISULFIDE INTERCHANGE PROTEIN DSBE"/>
    <property type="match status" value="1"/>
</dbReference>
<name>A0ABP7EJL0_9ACTN</name>
<accession>A0ABP7EJL0</accession>
<evidence type="ECO:0000259" key="6">
    <source>
        <dbReference type="PROSITE" id="PS51352"/>
    </source>
</evidence>
<keyword evidence="2" id="KW-0201">Cytochrome c-type biogenesis</keyword>
<dbReference type="InterPro" id="IPR017937">
    <property type="entry name" value="Thioredoxin_CS"/>
</dbReference>
<evidence type="ECO:0000313" key="7">
    <source>
        <dbReference type="EMBL" id="GAA3718004.1"/>
    </source>
</evidence>
<gene>
    <name evidence="7" type="ORF">GCM10022204_42420</name>
</gene>
<dbReference type="InterPro" id="IPR013766">
    <property type="entry name" value="Thioredoxin_domain"/>
</dbReference>
<dbReference type="PROSITE" id="PS51352">
    <property type="entry name" value="THIOREDOXIN_2"/>
    <property type="match status" value="1"/>
</dbReference>
<keyword evidence="5" id="KW-0676">Redox-active center</keyword>
<comment type="subcellular location">
    <subcellularLocation>
        <location evidence="1">Cell envelope</location>
    </subcellularLocation>
</comment>
<dbReference type="InterPro" id="IPR013740">
    <property type="entry name" value="Redoxin"/>
</dbReference>
<dbReference type="SUPFAM" id="SSF52833">
    <property type="entry name" value="Thioredoxin-like"/>
    <property type="match status" value="1"/>
</dbReference>
<keyword evidence="3" id="KW-0812">Transmembrane</keyword>
<protein>
    <submittedName>
        <fullName evidence="7">TlpA disulfide reductase family protein</fullName>
    </submittedName>
</protein>
<keyword evidence="4" id="KW-1015">Disulfide bond</keyword>
<dbReference type="InterPro" id="IPR036249">
    <property type="entry name" value="Thioredoxin-like_sf"/>
</dbReference>
<dbReference type="PROSITE" id="PS00194">
    <property type="entry name" value="THIOREDOXIN_1"/>
    <property type="match status" value="1"/>
</dbReference>
<evidence type="ECO:0000256" key="2">
    <source>
        <dbReference type="ARBA" id="ARBA00022748"/>
    </source>
</evidence>